<feature type="domain" description="Isopenicillin N synthase-like Fe(2+) 2OG dioxygenase" evidence="1">
    <location>
        <begin position="193"/>
        <end position="289"/>
    </location>
</feature>
<dbReference type="Proteomes" id="UP000218811">
    <property type="component" value="Unassembled WGS sequence"/>
</dbReference>
<dbReference type="EMBL" id="KB467898">
    <property type="protein sequence ID" value="PCH36929.1"/>
    <property type="molecule type" value="Genomic_DNA"/>
</dbReference>
<feature type="domain" description="Non-haem dioxygenase N-terminal" evidence="2">
    <location>
        <begin position="29"/>
        <end position="136"/>
    </location>
</feature>
<dbReference type="SUPFAM" id="SSF51197">
    <property type="entry name" value="Clavaminate synthase-like"/>
    <property type="match status" value="1"/>
</dbReference>
<dbReference type="InterPro" id="IPR050231">
    <property type="entry name" value="Iron_ascorbate_oxido_reductase"/>
</dbReference>
<dbReference type="OMA" id="HNGITIL"/>
<dbReference type="AlphaFoldDB" id="A0A2H3JDW8"/>
<protein>
    <submittedName>
        <fullName evidence="3">Clavaminate synthase-like protein</fullName>
    </submittedName>
</protein>
<reference evidence="3 4" key="1">
    <citation type="journal article" date="2012" name="Science">
        <title>The Paleozoic origin of enzymatic lignin decomposition reconstructed from 31 fungal genomes.</title>
        <authorList>
            <person name="Floudas D."/>
            <person name="Binder M."/>
            <person name="Riley R."/>
            <person name="Barry K."/>
            <person name="Blanchette R.A."/>
            <person name="Henrissat B."/>
            <person name="Martinez A.T."/>
            <person name="Otillar R."/>
            <person name="Spatafora J.W."/>
            <person name="Yadav J.S."/>
            <person name="Aerts A."/>
            <person name="Benoit I."/>
            <person name="Boyd A."/>
            <person name="Carlson A."/>
            <person name="Copeland A."/>
            <person name="Coutinho P.M."/>
            <person name="de Vries R.P."/>
            <person name="Ferreira P."/>
            <person name="Findley K."/>
            <person name="Foster B."/>
            <person name="Gaskell J."/>
            <person name="Glotzer D."/>
            <person name="Gorecki P."/>
            <person name="Heitman J."/>
            <person name="Hesse C."/>
            <person name="Hori C."/>
            <person name="Igarashi K."/>
            <person name="Jurgens J.A."/>
            <person name="Kallen N."/>
            <person name="Kersten P."/>
            <person name="Kohler A."/>
            <person name="Kuees U."/>
            <person name="Kumar T.K.A."/>
            <person name="Kuo A."/>
            <person name="LaButti K."/>
            <person name="Larrondo L.F."/>
            <person name="Lindquist E."/>
            <person name="Ling A."/>
            <person name="Lombard V."/>
            <person name="Lucas S."/>
            <person name="Lundell T."/>
            <person name="Martin R."/>
            <person name="McLaughlin D.J."/>
            <person name="Morgenstern I."/>
            <person name="Morin E."/>
            <person name="Murat C."/>
            <person name="Nagy L.G."/>
            <person name="Nolan M."/>
            <person name="Ohm R.A."/>
            <person name="Patyshakuliyeva A."/>
            <person name="Rokas A."/>
            <person name="Ruiz-Duenas F.J."/>
            <person name="Sabat G."/>
            <person name="Salamov A."/>
            <person name="Samejima M."/>
            <person name="Schmutz J."/>
            <person name="Slot J.C."/>
            <person name="St John F."/>
            <person name="Stenlid J."/>
            <person name="Sun H."/>
            <person name="Sun S."/>
            <person name="Syed K."/>
            <person name="Tsang A."/>
            <person name="Wiebenga A."/>
            <person name="Young D."/>
            <person name="Pisabarro A."/>
            <person name="Eastwood D.C."/>
            <person name="Martin F."/>
            <person name="Cullen D."/>
            <person name="Grigoriev I.V."/>
            <person name="Hibbett D.S."/>
        </authorList>
    </citation>
    <scope>NUCLEOTIDE SEQUENCE [LARGE SCALE GENOMIC DNA]</scope>
    <source>
        <strain evidence="3 4">MD-104</strain>
    </source>
</reference>
<dbReference type="Pfam" id="PF14226">
    <property type="entry name" value="DIOX_N"/>
    <property type="match status" value="1"/>
</dbReference>
<dbReference type="STRING" id="742152.A0A2H3JDW8"/>
<gene>
    <name evidence="3" type="ORF">WOLCODRAFT_146468</name>
</gene>
<evidence type="ECO:0000313" key="4">
    <source>
        <dbReference type="Proteomes" id="UP000218811"/>
    </source>
</evidence>
<evidence type="ECO:0000313" key="3">
    <source>
        <dbReference type="EMBL" id="PCH36929.1"/>
    </source>
</evidence>
<dbReference type="OrthoDB" id="406156at2759"/>
<dbReference type="InterPro" id="IPR026992">
    <property type="entry name" value="DIOX_N"/>
</dbReference>
<evidence type="ECO:0000259" key="1">
    <source>
        <dbReference type="Pfam" id="PF03171"/>
    </source>
</evidence>
<dbReference type="InterPro" id="IPR044861">
    <property type="entry name" value="IPNS-like_FE2OG_OXY"/>
</dbReference>
<keyword evidence="4" id="KW-1185">Reference proteome</keyword>
<name>A0A2H3JDW8_WOLCO</name>
<dbReference type="InterPro" id="IPR027443">
    <property type="entry name" value="IPNS-like_sf"/>
</dbReference>
<dbReference type="PANTHER" id="PTHR47990">
    <property type="entry name" value="2-OXOGLUTARATE (2OG) AND FE(II)-DEPENDENT OXYGENASE SUPERFAMILY PROTEIN-RELATED"/>
    <property type="match status" value="1"/>
</dbReference>
<accession>A0A2H3JDW8</accession>
<dbReference type="Gene3D" id="2.60.120.330">
    <property type="entry name" value="B-lactam Antibiotic, Isopenicillin N Synthase, Chain"/>
    <property type="match status" value="1"/>
</dbReference>
<proteinExistence type="predicted"/>
<dbReference type="PRINTS" id="PR00682">
    <property type="entry name" value="IPNSYNTHASE"/>
</dbReference>
<organism evidence="3 4">
    <name type="scientific">Wolfiporia cocos (strain MD-104)</name>
    <name type="common">Brown rot fungus</name>
    <dbReference type="NCBI Taxonomy" id="742152"/>
    <lineage>
        <taxon>Eukaryota</taxon>
        <taxon>Fungi</taxon>
        <taxon>Dikarya</taxon>
        <taxon>Basidiomycota</taxon>
        <taxon>Agaricomycotina</taxon>
        <taxon>Agaricomycetes</taxon>
        <taxon>Polyporales</taxon>
        <taxon>Phaeolaceae</taxon>
        <taxon>Wolfiporia</taxon>
    </lineage>
</organism>
<evidence type="ECO:0000259" key="2">
    <source>
        <dbReference type="Pfam" id="PF14226"/>
    </source>
</evidence>
<dbReference type="Pfam" id="PF03171">
    <property type="entry name" value="2OG-FeII_Oxy"/>
    <property type="match status" value="1"/>
</dbReference>
<sequence>MPGTTVPAIPHHVPPAATQEALDYADLHIVDLSKGQTPEGRVELAAQVRDALNVKGFFYLINHGLSKAENERMLDIAELPFICVSEEEKKLYTGNIKEQMSYEGYKARQYWHIDSGVHDQIEHYNIVRDVARKEHPKALRPFLSEIQKFIEYSHLKILHPILRLLALGMELPEETFVEQHPYLGDSGTYFRFMKYWPRSKEDELKTNNVWLKGHTDSGTITMLWSQPVAALQIMSPDGKWRISRFHARGQCGRCYGVMSGGFYKATIHRVVQPPKDQHGLTRLGIFYFCYPNDDVLLLPRIESPIFKSRELIRRYAGADAPTMGLWRRSRTAAYGQKQLPKKDNGTEEEVIHGILLKHYN</sequence>